<protein>
    <submittedName>
        <fullName evidence="1">Uncharacterized protein</fullName>
    </submittedName>
</protein>
<accession>A0AAV4TVL3</accession>
<evidence type="ECO:0000313" key="2">
    <source>
        <dbReference type="Proteomes" id="UP001054837"/>
    </source>
</evidence>
<dbReference type="AlphaFoldDB" id="A0AAV4TVL3"/>
<comment type="caution">
    <text evidence="1">The sequence shown here is derived from an EMBL/GenBank/DDBJ whole genome shotgun (WGS) entry which is preliminary data.</text>
</comment>
<proteinExistence type="predicted"/>
<dbReference type="Proteomes" id="UP001054837">
    <property type="component" value="Unassembled WGS sequence"/>
</dbReference>
<name>A0AAV4TVL3_9ARAC</name>
<keyword evidence="2" id="KW-1185">Reference proteome</keyword>
<gene>
    <name evidence="1" type="ORF">CDAR_619501</name>
</gene>
<sequence>MSRASLKTTSSPRSLASSLLLYGPFLFSFQHISVELQERLLYSFNFLAGGLGGYHEEAEFRCILEIIMTASPSSPCSTFKHSLKPRISHYPNHAGVKFPQMSLHKSIEGPKCHFPSNPGKKRTVGSKGQSVFWATANGTPHPTRGNDG</sequence>
<reference evidence="1 2" key="1">
    <citation type="submission" date="2021-06" db="EMBL/GenBank/DDBJ databases">
        <title>Caerostris darwini draft genome.</title>
        <authorList>
            <person name="Kono N."/>
            <person name="Arakawa K."/>
        </authorList>
    </citation>
    <scope>NUCLEOTIDE SEQUENCE [LARGE SCALE GENOMIC DNA]</scope>
</reference>
<organism evidence="1 2">
    <name type="scientific">Caerostris darwini</name>
    <dbReference type="NCBI Taxonomy" id="1538125"/>
    <lineage>
        <taxon>Eukaryota</taxon>
        <taxon>Metazoa</taxon>
        <taxon>Ecdysozoa</taxon>
        <taxon>Arthropoda</taxon>
        <taxon>Chelicerata</taxon>
        <taxon>Arachnida</taxon>
        <taxon>Araneae</taxon>
        <taxon>Araneomorphae</taxon>
        <taxon>Entelegynae</taxon>
        <taxon>Araneoidea</taxon>
        <taxon>Araneidae</taxon>
        <taxon>Caerostris</taxon>
    </lineage>
</organism>
<evidence type="ECO:0000313" key="1">
    <source>
        <dbReference type="EMBL" id="GIY49111.1"/>
    </source>
</evidence>
<dbReference type="EMBL" id="BPLQ01010204">
    <property type="protein sequence ID" value="GIY49111.1"/>
    <property type="molecule type" value="Genomic_DNA"/>
</dbReference>